<evidence type="ECO:0008006" key="4">
    <source>
        <dbReference type="Google" id="ProtNLM"/>
    </source>
</evidence>
<dbReference type="OrthoDB" id="7595119at2"/>
<evidence type="ECO:0000313" key="2">
    <source>
        <dbReference type="EMBL" id="TVV75036.1"/>
    </source>
</evidence>
<keyword evidence="3" id="KW-1185">Reference proteome</keyword>
<proteinExistence type="predicted"/>
<accession>A0A558R6M8</accession>
<dbReference type="InterPro" id="IPR022061">
    <property type="entry name" value="DUF3617"/>
</dbReference>
<protein>
    <recommendedName>
        <fullName evidence="4">DUF3617 family protein</fullName>
    </recommendedName>
</protein>
<dbReference type="Pfam" id="PF12276">
    <property type="entry name" value="DUF3617"/>
    <property type="match status" value="1"/>
</dbReference>
<gene>
    <name evidence="2" type="ORF">FOY91_08110</name>
</gene>
<dbReference type="EMBL" id="VNIM01000025">
    <property type="protein sequence ID" value="TVV75036.1"/>
    <property type="molecule type" value="Genomic_DNA"/>
</dbReference>
<sequence>MSITRALCLIPLLFAVASVAHAQPVLNAMTAITPGQWQLQVPGEPARTMCVANPEALFQIRHRAGACTRLVIADEKASATMHYSCPGTGWGRTTVRVSTPASVRIATQGIADNAPFDFTAQARRIGDCPARSASR</sequence>
<feature type="chain" id="PRO_5022091154" description="DUF3617 family protein" evidence="1">
    <location>
        <begin position="23"/>
        <end position="135"/>
    </location>
</feature>
<organism evidence="2 3">
    <name type="scientific">Alterirhizorhabdus solaris</name>
    <dbReference type="NCBI Taxonomy" id="2529389"/>
    <lineage>
        <taxon>Bacteria</taxon>
        <taxon>Pseudomonadati</taxon>
        <taxon>Pseudomonadota</taxon>
        <taxon>Alphaproteobacteria</taxon>
        <taxon>Sphingomonadales</taxon>
        <taxon>Rhizorhabdaceae</taxon>
        <taxon>Alterirhizorhabdus</taxon>
    </lineage>
</organism>
<comment type="caution">
    <text evidence="2">The sequence shown here is derived from an EMBL/GenBank/DDBJ whole genome shotgun (WGS) entry which is preliminary data.</text>
</comment>
<evidence type="ECO:0000313" key="3">
    <source>
        <dbReference type="Proteomes" id="UP000318681"/>
    </source>
</evidence>
<reference evidence="2 3" key="1">
    <citation type="submission" date="2019-07" db="EMBL/GenBank/DDBJ databases">
        <title>Sphingomonas solaris sp. nov., isolated from a solar panel from Boston, Massachusetts.</title>
        <authorList>
            <person name="Tanner K."/>
            <person name="Pascual J."/>
            <person name="Mancuso C."/>
            <person name="Pereto J."/>
            <person name="Khalil A."/>
            <person name="Vilanova C."/>
        </authorList>
    </citation>
    <scope>NUCLEOTIDE SEQUENCE [LARGE SCALE GENOMIC DNA]</scope>
    <source>
        <strain evidence="2 3">R4DWN</strain>
    </source>
</reference>
<dbReference type="AlphaFoldDB" id="A0A558R6M8"/>
<feature type="signal peptide" evidence="1">
    <location>
        <begin position="1"/>
        <end position="22"/>
    </location>
</feature>
<evidence type="ECO:0000256" key="1">
    <source>
        <dbReference type="SAM" id="SignalP"/>
    </source>
</evidence>
<dbReference type="Proteomes" id="UP000318681">
    <property type="component" value="Unassembled WGS sequence"/>
</dbReference>
<keyword evidence="1" id="KW-0732">Signal</keyword>
<name>A0A558R6M8_9SPHN</name>
<dbReference type="RefSeq" id="WP_145149923.1">
    <property type="nucleotide sequence ID" value="NZ_VNIM01000025.1"/>
</dbReference>